<reference evidence="1 2" key="1">
    <citation type="submission" date="2013-11" db="EMBL/GenBank/DDBJ databases">
        <title>Metagenomic analysis of a methanogenic consortium involved in long chain n-alkane degradation.</title>
        <authorList>
            <person name="Davidova I.A."/>
            <person name="Callaghan A.V."/>
            <person name="Wawrik B."/>
            <person name="Pruitt S."/>
            <person name="Marks C."/>
            <person name="Duncan K.E."/>
            <person name="Suflita J.M."/>
        </authorList>
    </citation>
    <scope>NUCLEOTIDE SEQUENCE [LARGE SCALE GENOMIC DNA]</scope>
    <source>
        <strain evidence="1 2">SPR</strain>
    </source>
</reference>
<evidence type="ECO:0000313" key="2">
    <source>
        <dbReference type="Proteomes" id="UP000032233"/>
    </source>
</evidence>
<accession>A0A0D2JRX4</accession>
<dbReference type="RefSeq" id="WP_044350834.1">
    <property type="nucleotide sequence ID" value="NZ_AZAC01000034.1"/>
</dbReference>
<comment type="caution">
    <text evidence="1">The sequence shown here is derived from an EMBL/GenBank/DDBJ whole genome shotgun (WGS) entry which is preliminary data.</text>
</comment>
<dbReference type="AlphaFoldDB" id="A0A0D2JRX4"/>
<dbReference type="Proteomes" id="UP000032233">
    <property type="component" value="Unassembled WGS sequence"/>
</dbReference>
<proteinExistence type="predicted"/>
<protein>
    <submittedName>
        <fullName evidence="1">Uncharacterized protein</fullName>
    </submittedName>
</protein>
<gene>
    <name evidence="1" type="ORF">X474_19850</name>
</gene>
<dbReference type="EMBL" id="AZAC01000034">
    <property type="protein sequence ID" value="KIX12265.1"/>
    <property type="molecule type" value="Genomic_DNA"/>
</dbReference>
<name>A0A0D2JRX4_9BACT</name>
<dbReference type="InParanoid" id="A0A0D2JRX4"/>
<evidence type="ECO:0000313" key="1">
    <source>
        <dbReference type="EMBL" id="KIX12265.1"/>
    </source>
</evidence>
<keyword evidence="2" id="KW-1185">Reference proteome</keyword>
<organism evidence="1 2">
    <name type="scientific">Dethiosulfatarculus sandiegensis</name>
    <dbReference type="NCBI Taxonomy" id="1429043"/>
    <lineage>
        <taxon>Bacteria</taxon>
        <taxon>Pseudomonadati</taxon>
        <taxon>Thermodesulfobacteriota</taxon>
        <taxon>Desulfarculia</taxon>
        <taxon>Desulfarculales</taxon>
        <taxon>Desulfarculaceae</taxon>
        <taxon>Dethiosulfatarculus</taxon>
    </lineage>
</organism>
<sequence length="131" mass="14658">MNLLIYAKDGKKGSEIKASLEDSRPDWNKEYYSDLEDLKTSLKKPLISSNVVILMLVDQAEDLNSLLEFKETLSRFDSVLVLNDDNENIRAKSYALASRLVLTSDVAANHILAALDKITDRAVQRTAGNWG</sequence>